<evidence type="ECO:0000256" key="3">
    <source>
        <dbReference type="ARBA" id="ARBA00022448"/>
    </source>
</evidence>
<keyword evidence="3" id="KW-0813">Transport</keyword>
<feature type="transmembrane region" description="Helical" evidence="8">
    <location>
        <begin position="58"/>
        <end position="76"/>
    </location>
</feature>
<sequence length="90" mass="10161">MIEVLYLILVIVLSAILTFYRVIKGPSLPDKIVAMNSIGVMFLLVLVLLSYFFDRKMIMDVALVYGVLLFIVVLIMTKYFRQPEKGGAGD</sequence>
<dbReference type="InterPro" id="IPR007208">
    <property type="entry name" value="MrpF/PhaF-like"/>
</dbReference>
<comment type="caution">
    <text evidence="9">The sequence shown here is derived from an EMBL/GenBank/DDBJ whole genome shotgun (WGS) entry which is preliminary data.</text>
</comment>
<evidence type="ECO:0000256" key="5">
    <source>
        <dbReference type="ARBA" id="ARBA00022692"/>
    </source>
</evidence>
<dbReference type="Pfam" id="PF04066">
    <property type="entry name" value="MrpF_PhaF"/>
    <property type="match status" value="1"/>
</dbReference>
<comment type="subcellular location">
    <subcellularLocation>
        <location evidence="1">Cell membrane</location>
        <topology evidence="1">Multi-pass membrane protein</topology>
    </subcellularLocation>
</comment>
<dbReference type="PANTHER" id="PTHR34702">
    <property type="entry name" value="NA(+)/H(+) ANTIPORTER SUBUNIT F1"/>
    <property type="match status" value="1"/>
</dbReference>
<dbReference type="Proteomes" id="UP001601059">
    <property type="component" value="Unassembled WGS sequence"/>
</dbReference>
<name>A0ABW6K9H0_9BACI</name>
<protein>
    <submittedName>
        <fullName evidence="9">Monovalent cation/H+ antiporter complex subunit F</fullName>
    </submittedName>
</protein>
<gene>
    <name evidence="9" type="ORF">ACFYKX_09510</name>
</gene>
<dbReference type="EMBL" id="JBIACK010000003">
    <property type="protein sequence ID" value="MFE8700851.1"/>
    <property type="molecule type" value="Genomic_DNA"/>
</dbReference>
<dbReference type="RefSeq" id="WP_389360420.1">
    <property type="nucleotide sequence ID" value="NZ_JBIACK010000003.1"/>
</dbReference>
<feature type="transmembrane region" description="Helical" evidence="8">
    <location>
        <begin position="6"/>
        <end position="23"/>
    </location>
</feature>
<feature type="transmembrane region" description="Helical" evidence="8">
    <location>
        <begin position="32"/>
        <end position="52"/>
    </location>
</feature>
<keyword evidence="7 8" id="KW-0472">Membrane</keyword>
<keyword evidence="6 8" id="KW-1133">Transmembrane helix</keyword>
<evidence type="ECO:0000256" key="7">
    <source>
        <dbReference type="ARBA" id="ARBA00023136"/>
    </source>
</evidence>
<evidence type="ECO:0000256" key="2">
    <source>
        <dbReference type="ARBA" id="ARBA00009212"/>
    </source>
</evidence>
<keyword evidence="4" id="KW-1003">Cell membrane</keyword>
<evidence type="ECO:0000313" key="10">
    <source>
        <dbReference type="Proteomes" id="UP001601059"/>
    </source>
</evidence>
<organism evidence="9 10">
    <name type="scientific">Cytobacillus spartinae</name>
    <dbReference type="NCBI Taxonomy" id="3299023"/>
    <lineage>
        <taxon>Bacteria</taxon>
        <taxon>Bacillati</taxon>
        <taxon>Bacillota</taxon>
        <taxon>Bacilli</taxon>
        <taxon>Bacillales</taxon>
        <taxon>Bacillaceae</taxon>
        <taxon>Cytobacillus</taxon>
    </lineage>
</organism>
<keyword evidence="10" id="KW-1185">Reference proteome</keyword>
<evidence type="ECO:0000256" key="1">
    <source>
        <dbReference type="ARBA" id="ARBA00004651"/>
    </source>
</evidence>
<reference evidence="9 10" key="1">
    <citation type="submission" date="2024-08" db="EMBL/GenBank/DDBJ databases">
        <title>Two novel Cytobacillus novel species.</title>
        <authorList>
            <person name="Liu G."/>
        </authorList>
    </citation>
    <scope>NUCLEOTIDE SEQUENCE [LARGE SCALE GENOMIC DNA]</scope>
    <source>
        <strain evidence="9 10">FJAT-54145</strain>
    </source>
</reference>
<evidence type="ECO:0000256" key="8">
    <source>
        <dbReference type="SAM" id="Phobius"/>
    </source>
</evidence>
<comment type="similarity">
    <text evidence="2">Belongs to the CPA3 antiporters (TC 2.A.63) subunit F family.</text>
</comment>
<evidence type="ECO:0000313" key="9">
    <source>
        <dbReference type="EMBL" id="MFE8700851.1"/>
    </source>
</evidence>
<proteinExistence type="inferred from homology"/>
<evidence type="ECO:0000256" key="4">
    <source>
        <dbReference type="ARBA" id="ARBA00022475"/>
    </source>
</evidence>
<keyword evidence="5 8" id="KW-0812">Transmembrane</keyword>
<accession>A0ABW6K9H0</accession>
<dbReference type="PANTHER" id="PTHR34702:SF1">
    <property type="entry name" value="NA(+)_H(+) ANTIPORTER SUBUNIT F"/>
    <property type="match status" value="1"/>
</dbReference>
<evidence type="ECO:0000256" key="6">
    <source>
        <dbReference type="ARBA" id="ARBA00022989"/>
    </source>
</evidence>